<dbReference type="RefSeq" id="WP_257512450.1">
    <property type="nucleotide sequence ID" value="NZ_JANKHG010000018.1"/>
</dbReference>
<dbReference type="Proteomes" id="UP001165267">
    <property type="component" value="Unassembled WGS sequence"/>
</dbReference>
<protein>
    <recommendedName>
        <fullName evidence="5">Transmembrane protein</fullName>
    </recommendedName>
</protein>
<accession>A0ABT1XLU3</accession>
<dbReference type="EMBL" id="JANKHG010000018">
    <property type="protein sequence ID" value="MCR2747227.1"/>
    <property type="molecule type" value="Genomic_DNA"/>
</dbReference>
<gene>
    <name evidence="3" type="ORF">NSP04_11260</name>
</gene>
<feature type="transmembrane region" description="Helical" evidence="2">
    <location>
        <begin position="35"/>
        <end position="56"/>
    </location>
</feature>
<feature type="transmembrane region" description="Helical" evidence="2">
    <location>
        <begin position="62"/>
        <end position="79"/>
    </location>
</feature>
<organism evidence="3 4">
    <name type="scientific">Limnobacter parvus</name>
    <dbReference type="NCBI Taxonomy" id="2939690"/>
    <lineage>
        <taxon>Bacteria</taxon>
        <taxon>Pseudomonadati</taxon>
        <taxon>Pseudomonadota</taxon>
        <taxon>Betaproteobacteria</taxon>
        <taxon>Burkholderiales</taxon>
        <taxon>Burkholderiaceae</taxon>
        <taxon>Limnobacter</taxon>
    </lineage>
</organism>
<reference evidence="3" key="1">
    <citation type="submission" date="2022-07" db="EMBL/GenBank/DDBJ databases">
        <authorList>
            <person name="Xamxidin M."/>
        </authorList>
    </citation>
    <scope>NUCLEOTIDE SEQUENCE</scope>
    <source>
        <strain evidence="3">YS8-69</strain>
    </source>
</reference>
<keyword evidence="2" id="KW-1133">Transmembrane helix</keyword>
<evidence type="ECO:0000256" key="1">
    <source>
        <dbReference type="SAM" id="MobiDB-lite"/>
    </source>
</evidence>
<feature type="region of interest" description="Disordered" evidence="1">
    <location>
        <begin position="1"/>
        <end position="28"/>
    </location>
</feature>
<evidence type="ECO:0000313" key="4">
    <source>
        <dbReference type="Proteomes" id="UP001165267"/>
    </source>
</evidence>
<evidence type="ECO:0008006" key="5">
    <source>
        <dbReference type="Google" id="ProtNLM"/>
    </source>
</evidence>
<comment type="caution">
    <text evidence="3">The sequence shown here is derived from an EMBL/GenBank/DDBJ whole genome shotgun (WGS) entry which is preliminary data.</text>
</comment>
<keyword evidence="2" id="KW-0812">Transmembrane</keyword>
<evidence type="ECO:0000313" key="3">
    <source>
        <dbReference type="EMBL" id="MCR2747227.1"/>
    </source>
</evidence>
<evidence type="ECO:0000256" key="2">
    <source>
        <dbReference type="SAM" id="Phobius"/>
    </source>
</evidence>
<feature type="compositionally biased region" description="Polar residues" evidence="1">
    <location>
        <begin position="1"/>
        <end position="17"/>
    </location>
</feature>
<name>A0ABT1XLU3_9BURK</name>
<keyword evidence="2" id="KW-0472">Membrane</keyword>
<keyword evidence="4" id="KW-1185">Reference proteome</keyword>
<proteinExistence type="predicted"/>
<sequence length="119" mass="12327">MSSPSSANNLPIISGPSQAGRERVEDTSGHTKKSAIVCGAAALGLAALTVGLVATLPASGPAVVAFVFCAAVAGLLIFGDSSGKNDDQPALSQAELNRRYERNYMVNNQHADQFDIDDH</sequence>